<feature type="domain" description="ParB-like N-terminal" evidence="4">
    <location>
        <begin position="26"/>
        <end position="127"/>
    </location>
</feature>
<dbReference type="SUPFAM" id="SSF109709">
    <property type="entry name" value="KorB DNA-binding domain-like"/>
    <property type="match status" value="1"/>
</dbReference>
<dbReference type="InterPro" id="IPR003115">
    <property type="entry name" value="ParB_N"/>
</dbReference>
<dbReference type="Pfam" id="PF02195">
    <property type="entry name" value="ParB_N"/>
    <property type="match status" value="1"/>
</dbReference>
<dbReference type="EMBL" id="JAMZEB010000003">
    <property type="protein sequence ID" value="MCP2365719.1"/>
    <property type="molecule type" value="Genomic_DNA"/>
</dbReference>
<evidence type="ECO:0000256" key="3">
    <source>
        <dbReference type="SAM" id="MobiDB-lite"/>
    </source>
</evidence>
<evidence type="ECO:0000256" key="2">
    <source>
        <dbReference type="ARBA" id="ARBA00022829"/>
    </source>
</evidence>
<name>A0A9X2GY10_9ACTN</name>
<reference evidence="5" key="1">
    <citation type="submission" date="2022-06" db="EMBL/GenBank/DDBJ databases">
        <title>Sequencing the genomes of 1000 actinobacteria strains.</title>
        <authorList>
            <person name="Klenk H.-P."/>
        </authorList>
    </citation>
    <scope>NUCLEOTIDE SEQUENCE</scope>
    <source>
        <strain evidence="5">DSM 46694</strain>
    </source>
</reference>
<feature type="compositionally biased region" description="Basic and acidic residues" evidence="3">
    <location>
        <begin position="222"/>
        <end position="248"/>
    </location>
</feature>
<dbReference type="GO" id="GO:0007059">
    <property type="term" value="P:chromosome segregation"/>
    <property type="evidence" value="ECO:0007669"/>
    <property type="project" value="UniProtKB-KW"/>
</dbReference>
<dbReference type="SUPFAM" id="SSF110849">
    <property type="entry name" value="ParB/Sulfiredoxin"/>
    <property type="match status" value="1"/>
</dbReference>
<keyword evidence="6" id="KW-1185">Reference proteome</keyword>
<sequence>MAGKRTSLASLMVGATAESEPPKWPDKIKLSELADNPANPREQLRDLEGLAATIAEEGILQRLVVVPRDAWLTAHPEHGGRIGQEPYVILIGHRRRHAAELAGLVEVPVEVRESAVASRRTALIENLQRDGLAPLEEARGVRDLMEEENLSQREAAAVLGKSQGWISQRLVLLNLTSELQDALTRGRLRIEDAREIGKLPPEQQAMPAPPAPPAEPEAGRPQAERRQPVTGEAAKEGPPAERQPRPAGDEDPLDEALRVEAAAHQVGNLRVLRRVAQRQPAKARAILQILETAVKELRAGLADRE</sequence>
<comment type="caution">
    <text evidence="5">The sequence shown here is derived from an EMBL/GenBank/DDBJ whole genome shotgun (WGS) entry which is preliminary data.</text>
</comment>
<feature type="region of interest" description="Disordered" evidence="3">
    <location>
        <begin position="1"/>
        <end position="27"/>
    </location>
</feature>
<dbReference type="GO" id="GO:0003677">
    <property type="term" value="F:DNA binding"/>
    <property type="evidence" value="ECO:0007669"/>
    <property type="project" value="InterPro"/>
</dbReference>
<dbReference type="InterPro" id="IPR041468">
    <property type="entry name" value="HTH_ParB/Spo0J"/>
</dbReference>
<dbReference type="PANTHER" id="PTHR33375">
    <property type="entry name" value="CHROMOSOME-PARTITIONING PROTEIN PARB-RELATED"/>
    <property type="match status" value="1"/>
</dbReference>
<dbReference type="Gene3D" id="1.10.10.2830">
    <property type="match status" value="1"/>
</dbReference>
<proteinExistence type="inferred from homology"/>
<dbReference type="AlphaFoldDB" id="A0A9X2GY10"/>
<evidence type="ECO:0000259" key="4">
    <source>
        <dbReference type="SMART" id="SM00470"/>
    </source>
</evidence>
<dbReference type="PANTHER" id="PTHR33375:SF1">
    <property type="entry name" value="CHROMOSOME-PARTITIONING PROTEIN PARB-RELATED"/>
    <property type="match status" value="1"/>
</dbReference>
<dbReference type="Pfam" id="PF17762">
    <property type="entry name" value="HTH_ParB"/>
    <property type="match status" value="1"/>
</dbReference>
<dbReference type="NCBIfam" id="TIGR00180">
    <property type="entry name" value="parB_part"/>
    <property type="match status" value="1"/>
</dbReference>
<gene>
    <name evidence="5" type="ORF">HD597_012823</name>
</gene>
<keyword evidence="2" id="KW-0159">Chromosome partition</keyword>
<evidence type="ECO:0000313" key="5">
    <source>
        <dbReference type="EMBL" id="MCP2365719.1"/>
    </source>
</evidence>
<feature type="region of interest" description="Disordered" evidence="3">
    <location>
        <begin position="196"/>
        <end position="257"/>
    </location>
</feature>
<dbReference type="InterPro" id="IPR004437">
    <property type="entry name" value="ParB/RepB/Spo0J"/>
</dbReference>
<dbReference type="RefSeq" id="WP_253760180.1">
    <property type="nucleotide sequence ID" value="NZ_BAABKA010000113.1"/>
</dbReference>
<dbReference type="InterPro" id="IPR036086">
    <property type="entry name" value="ParB/Sulfiredoxin_sf"/>
</dbReference>
<evidence type="ECO:0000256" key="1">
    <source>
        <dbReference type="ARBA" id="ARBA00006295"/>
    </source>
</evidence>
<organism evidence="5 6">
    <name type="scientific">Nonomuraea thailandensis</name>
    <dbReference type="NCBI Taxonomy" id="1188745"/>
    <lineage>
        <taxon>Bacteria</taxon>
        <taxon>Bacillati</taxon>
        <taxon>Actinomycetota</taxon>
        <taxon>Actinomycetes</taxon>
        <taxon>Streptosporangiales</taxon>
        <taxon>Streptosporangiaceae</taxon>
        <taxon>Nonomuraea</taxon>
    </lineage>
</organism>
<accession>A0A9X2GY10</accession>
<dbReference type="Proteomes" id="UP001139648">
    <property type="component" value="Unassembled WGS sequence"/>
</dbReference>
<dbReference type="InterPro" id="IPR050336">
    <property type="entry name" value="Chromosome_partition/occlusion"/>
</dbReference>
<dbReference type="SMART" id="SM00470">
    <property type="entry name" value="ParB"/>
    <property type="match status" value="1"/>
</dbReference>
<dbReference type="FunFam" id="1.10.10.2830:FF:000001">
    <property type="entry name" value="Chromosome partitioning protein ParB"/>
    <property type="match status" value="1"/>
</dbReference>
<comment type="similarity">
    <text evidence="1">Belongs to the ParB family.</text>
</comment>
<dbReference type="Gene3D" id="3.90.1530.30">
    <property type="match status" value="1"/>
</dbReference>
<protein>
    <submittedName>
        <fullName evidence="5">ParB family chromosome partitioning protein</fullName>
    </submittedName>
</protein>
<dbReference type="GO" id="GO:0005694">
    <property type="term" value="C:chromosome"/>
    <property type="evidence" value="ECO:0007669"/>
    <property type="project" value="TreeGrafter"/>
</dbReference>
<evidence type="ECO:0000313" key="6">
    <source>
        <dbReference type="Proteomes" id="UP001139648"/>
    </source>
</evidence>